<keyword evidence="2" id="KW-0472">Membrane</keyword>
<sequence length="346" mass="37653">MSHAIASSVSADRQRAAPAASSIPNTMRSHISSKYDNGCTLENCVECSVVNDKEYCLLCYGENMGPDSSGLCGPCYIDNCRQCNTDMFDCELCINGDPPVMNECGIGLVDCTDPECAFCPNGPDFCSSCEPGYYLQEYCIPCILIHQDCQTCADGMCTECSTTPSKSTSMCVACDVIGCQYCKILYNDRNKSIIKQCVTCYQGYILMQDNSLCVMSSETSCAISNCSRCTTIDPIACLECDTSYALYQGMCVLCTIPNCLECEIKAPQGVTYETCTLCSNGYSSLVKEVQSTTPRALCVPILENINPSINPISFLSFVSAVFGLALLSVGCTFIYRLIERKTSYRS</sequence>
<dbReference type="SUPFAM" id="SSF57184">
    <property type="entry name" value="Growth factor receptor domain"/>
    <property type="match status" value="1"/>
</dbReference>
<feature type="compositionally biased region" description="Polar residues" evidence="1">
    <location>
        <begin position="1"/>
        <end position="11"/>
    </location>
</feature>
<evidence type="ECO:0000256" key="1">
    <source>
        <dbReference type="SAM" id="MobiDB-lite"/>
    </source>
</evidence>
<evidence type="ECO:0000313" key="3">
    <source>
        <dbReference type="EMBL" id="EET00482.1"/>
    </source>
</evidence>
<evidence type="ECO:0000256" key="2">
    <source>
        <dbReference type="SAM" id="Phobius"/>
    </source>
</evidence>
<keyword evidence="2" id="KW-0812">Transmembrane</keyword>
<feature type="region of interest" description="Disordered" evidence="1">
    <location>
        <begin position="1"/>
        <end position="23"/>
    </location>
</feature>
<accession>C6LU27</accession>
<dbReference type="VEuPathDB" id="GiardiaDB:GL50581_2275"/>
<comment type="caution">
    <text evidence="3">The sequence shown here is derived from an EMBL/GenBank/DDBJ whole genome shotgun (WGS) entry which is preliminary data.</text>
</comment>
<evidence type="ECO:0000313" key="4">
    <source>
        <dbReference type="Proteomes" id="UP000002488"/>
    </source>
</evidence>
<dbReference type="InterPro" id="IPR009030">
    <property type="entry name" value="Growth_fac_rcpt_cys_sf"/>
</dbReference>
<proteinExistence type="predicted"/>
<dbReference type="Proteomes" id="UP000002488">
    <property type="component" value="Unassembled WGS sequence"/>
</dbReference>
<protein>
    <submittedName>
        <fullName evidence="3">High cysteine protein</fullName>
    </submittedName>
</protein>
<dbReference type="OMA" id="TIPNCLE"/>
<dbReference type="OrthoDB" id="300641at2759"/>
<name>C6LU27_GIAIB</name>
<gene>
    <name evidence="3" type="ORF">GL50581_2275</name>
</gene>
<reference evidence="3 4" key="1">
    <citation type="journal article" date="2009" name="PLoS Pathog.">
        <title>Draft genome sequencing of giardia intestinalis assemblage B isolate GS: is human giardiasis caused by two different species?</title>
        <authorList>
            <person name="Franzen O."/>
            <person name="Jerlstrom-Hultqvist J."/>
            <person name="Castro E."/>
            <person name="Sherwood E."/>
            <person name="Ankarklev J."/>
            <person name="Reiner D.S."/>
            <person name="Palm D."/>
            <person name="Andersson J.O."/>
            <person name="Andersson B."/>
            <person name="Svard S.G."/>
        </authorList>
    </citation>
    <scope>NUCLEOTIDE SEQUENCE [LARGE SCALE GENOMIC DNA]</scope>
    <source>
        <strain evidence="4">ATCC 50581 / GS clone H7</strain>
    </source>
</reference>
<keyword evidence="2" id="KW-1133">Transmembrane helix</keyword>
<dbReference type="EMBL" id="ACGJ01002287">
    <property type="protein sequence ID" value="EET00482.1"/>
    <property type="molecule type" value="Genomic_DNA"/>
</dbReference>
<dbReference type="AlphaFoldDB" id="C6LU27"/>
<organism evidence="3 4">
    <name type="scientific">Giardia intestinalis (strain ATCC 50581 / GS clone H7)</name>
    <name type="common">Giardia lamblia</name>
    <dbReference type="NCBI Taxonomy" id="598745"/>
    <lineage>
        <taxon>Eukaryota</taxon>
        <taxon>Metamonada</taxon>
        <taxon>Diplomonadida</taxon>
        <taxon>Hexamitidae</taxon>
        <taxon>Giardiinae</taxon>
        <taxon>Giardia</taxon>
    </lineage>
</organism>
<feature type="transmembrane region" description="Helical" evidence="2">
    <location>
        <begin position="314"/>
        <end position="338"/>
    </location>
</feature>